<dbReference type="Proteomes" id="UP000671913">
    <property type="component" value="Chromosome"/>
</dbReference>
<dbReference type="InterPro" id="IPR050855">
    <property type="entry name" value="NDM-1-like"/>
</dbReference>
<dbReference type="RefSeq" id="WP_284680017.1">
    <property type="nucleotide sequence ID" value="NZ_CP060096.1"/>
</dbReference>
<reference evidence="2" key="1">
    <citation type="submission" date="2020-08" db="EMBL/GenBank/DDBJ databases">
        <title>Genomic insights into the carbon and energy metabolism of the first obligate autotrophic acetogenic bacterium Aceticella autotrophica gen. nov., sp. nov.</title>
        <authorList>
            <person name="Toshchakov S.V."/>
            <person name="Elcheninov A.G."/>
            <person name="Kublanov I.V."/>
            <person name="Frolov E.N."/>
            <person name="Lebedinsky A.V."/>
        </authorList>
    </citation>
    <scope>NUCLEOTIDE SEQUENCE</scope>
    <source>
        <strain evidence="2">3443-3Ac</strain>
    </source>
</reference>
<gene>
    <name evidence="2" type="ORF">ACETAC_10925</name>
</gene>
<sequence>MKLNKINRNTYYIDNSTNIGVYIFKNKNCLLIDTGINNGQARKVDNILIENNLHPKYIINTHNHLDHCGGNIYFQNNYKGCEVYASKKEGVFMENPELRNIIFFSANPIKDFCNVNKAFIVNHVLDYNMNKIGDIKFKIIPLPGHTIEQIGIITPDRVCFLSDSIFSENILRKYSLPFLFDIEKSIATLKNLKEIDADYFVISHIKKILNKNEIDDLTDKNIANINNNIETMLEILEQPQTREDLLQNMILLNNLPINFPQYYFYLSSVSAFLTYMRDKNLINYFIENGKIYFYKDR</sequence>
<protein>
    <submittedName>
        <fullName evidence="2">MBL fold metallo-hydrolase</fullName>
    </submittedName>
</protein>
<dbReference type="InterPro" id="IPR001279">
    <property type="entry name" value="Metallo-B-lactamas"/>
</dbReference>
<proteinExistence type="predicted"/>
<accession>A0A975GAM0</accession>
<evidence type="ECO:0000259" key="1">
    <source>
        <dbReference type="SMART" id="SM00849"/>
    </source>
</evidence>
<dbReference type="SMART" id="SM00849">
    <property type="entry name" value="Lactamase_B"/>
    <property type="match status" value="1"/>
</dbReference>
<dbReference type="SUPFAM" id="SSF56281">
    <property type="entry name" value="Metallo-hydrolase/oxidoreductase"/>
    <property type="match status" value="1"/>
</dbReference>
<name>A0A975GAM0_9THEO</name>
<dbReference type="InterPro" id="IPR036866">
    <property type="entry name" value="RibonucZ/Hydroxyglut_hydro"/>
</dbReference>
<keyword evidence="3" id="KW-1185">Reference proteome</keyword>
<dbReference type="PANTHER" id="PTHR42951:SF14">
    <property type="entry name" value="METALLO-BETA-LACTAMASE SUPERFAMILY PROTEIN"/>
    <property type="match status" value="1"/>
</dbReference>
<organism evidence="2 3">
    <name type="scientific">Aceticella autotrophica</name>
    <dbReference type="NCBI Taxonomy" id="2755338"/>
    <lineage>
        <taxon>Bacteria</taxon>
        <taxon>Bacillati</taxon>
        <taxon>Bacillota</taxon>
        <taxon>Clostridia</taxon>
        <taxon>Thermoanaerobacterales</taxon>
        <taxon>Thermoanaerobacteraceae</taxon>
        <taxon>Aceticella</taxon>
    </lineage>
</organism>
<dbReference type="Pfam" id="PF00753">
    <property type="entry name" value="Lactamase_B"/>
    <property type="match status" value="1"/>
</dbReference>
<dbReference type="KEGG" id="aaut:ACETAC_10925"/>
<dbReference type="PANTHER" id="PTHR42951">
    <property type="entry name" value="METALLO-BETA-LACTAMASE DOMAIN-CONTAINING"/>
    <property type="match status" value="1"/>
</dbReference>
<dbReference type="AlphaFoldDB" id="A0A975GAM0"/>
<dbReference type="CDD" id="cd07743">
    <property type="entry name" value="metallo-hydrolase-like_MBL-fold"/>
    <property type="match status" value="1"/>
</dbReference>
<evidence type="ECO:0000313" key="3">
    <source>
        <dbReference type="Proteomes" id="UP000671913"/>
    </source>
</evidence>
<dbReference type="Gene3D" id="3.60.15.10">
    <property type="entry name" value="Ribonuclease Z/Hydroxyacylglutathione hydrolase-like"/>
    <property type="match status" value="1"/>
</dbReference>
<dbReference type="EMBL" id="CP060096">
    <property type="protein sequence ID" value="QSZ27326.1"/>
    <property type="molecule type" value="Genomic_DNA"/>
</dbReference>
<evidence type="ECO:0000313" key="2">
    <source>
        <dbReference type="EMBL" id="QSZ27326.1"/>
    </source>
</evidence>
<feature type="domain" description="Metallo-beta-lactamase" evidence="1">
    <location>
        <begin position="17"/>
        <end position="204"/>
    </location>
</feature>